<dbReference type="STRING" id="295068.MAQ5080_00482"/>
<dbReference type="Pfam" id="PF00271">
    <property type="entry name" value="Helicase_C"/>
    <property type="match status" value="1"/>
</dbReference>
<feature type="domain" description="Helicase C-terminal" evidence="11">
    <location>
        <begin position="468"/>
        <end position="614"/>
    </location>
</feature>
<evidence type="ECO:0000256" key="1">
    <source>
        <dbReference type="ARBA" id="ARBA00022741"/>
    </source>
</evidence>
<dbReference type="SMART" id="SM00487">
    <property type="entry name" value="DEXDc"/>
    <property type="match status" value="1"/>
</dbReference>
<dbReference type="CDD" id="cd18793">
    <property type="entry name" value="SF2_C_SNF"/>
    <property type="match status" value="1"/>
</dbReference>
<dbReference type="RefSeq" id="WP_067205359.1">
    <property type="nucleotide sequence ID" value="NZ_FLOC01000002.1"/>
</dbReference>
<keyword evidence="3 9" id="KW-0347">Helicase</keyword>
<dbReference type="AlphaFoldDB" id="A0A1A8T4A1"/>
<dbReference type="SMART" id="SM00490">
    <property type="entry name" value="HELICc"/>
    <property type="match status" value="1"/>
</dbReference>
<dbReference type="InterPro" id="IPR023949">
    <property type="entry name" value="Helicase_RapA"/>
</dbReference>
<proteinExistence type="inferred from homology"/>
<dbReference type="InterPro" id="IPR000330">
    <property type="entry name" value="SNF2_N"/>
</dbReference>
<keyword evidence="8 9" id="KW-0804">Transcription</keyword>
<evidence type="ECO:0000259" key="11">
    <source>
        <dbReference type="PROSITE" id="PS51194"/>
    </source>
</evidence>
<dbReference type="InterPro" id="IPR027417">
    <property type="entry name" value="P-loop_NTPase"/>
</dbReference>
<dbReference type="OrthoDB" id="9814088at2"/>
<feature type="short sequence motif" description="DEAH box" evidence="9">
    <location>
        <begin position="271"/>
        <end position="274"/>
    </location>
</feature>
<dbReference type="EMBL" id="FLOC01000002">
    <property type="protein sequence ID" value="SBS26303.1"/>
    <property type="molecule type" value="Genomic_DNA"/>
</dbReference>
<dbReference type="CDD" id="cd18011">
    <property type="entry name" value="DEXDc_RapA"/>
    <property type="match status" value="1"/>
</dbReference>
<evidence type="ECO:0000256" key="3">
    <source>
        <dbReference type="ARBA" id="ARBA00022806"/>
    </source>
</evidence>
<dbReference type="GO" id="GO:0016817">
    <property type="term" value="F:hydrolase activity, acting on acid anhydrides"/>
    <property type="evidence" value="ECO:0007669"/>
    <property type="project" value="InterPro"/>
</dbReference>
<keyword evidence="5 9" id="KW-0805">Transcription regulation</keyword>
<keyword evidence="2 9" id="KW-0378">Hydrolase</keyword>
<dbReference type="Gene3D" id="6.10.140.1500">
    <property type="match status" value="1"/>
</dbReference>
<evidence type="ECO:0000256" key="6">
    <source>
        <dbReference type="ARBA" id="ARBA00023125"/>
    </source>
</evidence>
<evidence type="ECO:0000256" key="4">
    <source>
        <dbReference type="ARBA" id="ARBA00022840"/>
    </source>
</evidence>
<sequence>MYQIGQRWSSRNEPDLGIGIIIELQPKSFVLFFSDAESERNYAVSQTSLVRRTLTPGDQLIFEGEAHTVEEVREFDGLMEYNIGDEWIDESEIQFPRNDKNELDSILALSPARRMWFDLRRNTLEHQAAHAASPVRGLMGLKAELLPHQIYLAHDIANRPAARALLCDEVGMGKTLEAGLILHHRVLNGLSERALILTPTNLQHQWLVEMLRRFNQPFTLINESAYEDYMDGDDNPFEGQPFVIAPIDFVSTNGKAAKHMLSAEWDMVIVDEAHHLAWDPETPSIAYQLVEQLALTTESLLLLSATPEQTGEREHFSRLQLLDPEHYHSFEVYHAQQSEFKRAAELAEQILPFTNEDSTADLPDWGDIFSDYFHDVQSKEWFADLVSNDEAKLVSAAQDAINWLIDRHGTGREMFRNTRAAIGGFPERNLNVYALETNDTFADSAAHHVLPESQVDHGYWEQDPRWNWLKEFLGDQKVGSKVLVICHTADMAQWLNDQLTFAGFQSADFHEQMPLIHRDRAAAYFADPDGAQVLVCSEIGSEGRNFQFSHNLVMYDLPEHPDLLEQRIGRLDRLGQRNTVQIHVPYLEGSVQERLYKWYHLALNAFNRTTGSGDKVKSAFQAPLQAFLYGNDDDDALLEEAHIYHEALLKQMEEGRNRLLELSSCRPNVAQALIDQIQDQETHGLHEYIEQVTHAFNIHAECLNDVPELGSWFIRPSTDMMLEALPGIEEEGKTLMLDRRQASQREDVAFATWEHPLITMLMDEVQGFDSGKLTSAILPIAALPEGTVLVESMFVIETTGHARLKLAQSLPMTPIWQLSDANGKFLQSQFTPEKWAEKLKGVPNRVAEQWVAALRPQLLEILQAHQLSAQEQARPTVHNAKETYQRKWQAEIERLRELQQQNPAIRDEHIAEFESYLSEGLVRIDEHQIRLDAIRIILTTKPE</sequence>
<evidence type="ECO:0000313" key="12">
    <source>
        <dbReference type="EMBL" id="SBS26303.1"/>
    </source>
</evidence>
<dbReference type="GO" id="GO:0006355">
    <property type="term" value="P:regulation of DNA-templated transcription"/>
    <property type="evidence" value="ECO:0007669"/>
    <property type="project" value="UniProtKB-UniRule"/>
</dbReference>
<dbReference type="InterPro" id="IPR057342">
    <property type="entry name" value="DEXDc_RapA"/>
</dbReference>
<evidence type="ECO:0000256" key="2">
    <source>
        <dbReference type="ARBA" id="ARBA00022801"/>
    </source>
</evidence>
<dbReference type="Gene3D" id="3.30.360.80">
    <property type="match status" value="1"/>
</dbReference>
<dbReference type="NCBIfam" id="NF003426">
    <property type="entry name" value="PRK04914.1"/>
    <property type="match status" value="1"/>
</dbReference>
<dbReference type="InterPro" id="IPR049730">
    <property type="entry name" value="SNF2/RAD54-like_C"/>
</dbReference>
<keyword evidence="1 9" id="KW-0547">Nucleotide-binding</keyword>
<dbReference type="Pfam" id="PF18339">
    <property type="entry name" value="Tudor_1_RapA"/>
    <property type="match status" value="1"/>
</dbReference>
<dbReference type="InterPro" id="IPR001650">
    <property type="entry name" value="Helicase_C-like"/>
</dbReference>
<evidence type="ECO:0000256" key="9">
    <source>
        <dbReference type="HAMAP-Rule" id="MF_01821"/>
    </source>
</evidence>
<keyword evidence="13" id="KW-1185">Reference proteome</keyword>
<protein>
    <recommendedName>
        <fullName evidence="9">RNA polymerase-associated protein RapA</fullName>
        <ecNumber evidence="9">3.6.4.-</ecNumber>
    </recommendedName>
    <alternativeName>
        <fullName evidence="9">ATP-dependent helicase HepA</fullName>
    </alternativeName>
</protein>
<dbReference type="EC" id="3.6.4.-" evidence="9"/>
<evidence type="ECO:0000259" key="10">
    <source>
        <dbReference type="PROSITE" id="PS51192"/>
    </source>
</evidence>
<dbReference type="Proteomes" id="UP000092627">
    <property type="component" value="Unassembled WGS sequence"/>
</dbReference>
<keyword evidence="7 9" id="KW-0010">Activator</keyword>
<dbReference type="InterPro" id="IPR040765">
    <property type="entry name" value="Tudor_1_RapA"/>
</dbReference>
<dbReference type="Pfam" id="PF00176">
    <property type="entry name" value="SNF2-rel_dom"/>
    <property type="match status" value="1"/>
</dbReference>
<dbReference type="Gene3D" id="3.40.50.10810">
    <property type="entry name" value="Tandem AAA-ATPase domain"/>
    <property type="match status" value="1"/>
</dbReference>
<evidence type="ECO:0000256" key="7">
    <source>
        <dbReference type="ARBA" id="ARBA00023159"/>
    </source>
</evidence>
<dbReference type="PROSITE" id="PS51192">
    <property type="entry name" value="HELICASE_ATP_BIND_1"/>
    <property type="match status" value="1"/>
</dbReference>
<feature type="binding site" evidence="9">
    <location>
        <begin position="168"/>
        <end position="175"/>
    </location>
    <ligand>
        <name>ATP</name>
        <dbReference type="ChEBI" id="CHEBI:30616"/>
    </ligand>
</feature>
<dbReference type="PROSITE" id="PS51194">
    <property type="entry name" value="HELICASE_CTER"/>
    <property type="match status" value="1"/>
</dbReference>
<dbReference type="HAMAP" id="MF_01821">
    <property type="entry name" value="Helicase_RapA"/>
    <property type="match status" value="1"/>
</dbReference>
<reference evidence="12 13" key="1">
    <citation type="submission" date="2016-06" db="EMBL/GenBank/DDBJ databases">
        <authorList>
            <person name="Kjaerup R.B."/>
            <person name="Dalgaard T.S."/>
            <person name="Juul-Madsen H.R."/>
        </authorList>
    </citation>
    <scope>NUCLEOTIDE SEQUENCE [LARGE SCALE GENOMIC DNA]</scope>
    <source>
        <strain evidence="12 13">CECT 5080</strain>
    </source>
</reference>
<dbReference type="SUPFAM" id="SSF52540">
    <property type="entry name" value="P-loop containing nucleoside triphosphate hydrolases"/>
    <property type="match status" value="2"/>
</dbReference>
<dbReference type="InterPro" id="IPR014001">
    <property type="entry name" value="Helicase_ATP-bd"/>
</dbReference>
<accession>A0A1A8T4A1</accession>
<dbReference type="Gene3D" id="2.30.30.140">
    <property type="match status" value="1"/>
</dbReference>
<dbReference type="Pfam" id="PF12137">
    <property type="entry name" value="RapA_C"/>
    <property type="match status" value="1"/>
</dbReference>
<dbReference type="GO" id="GO:0004386">
    <property type="term" value="F:helicase activity"/>
    <property type="evidence" value="ECO:0007669"/>
    <property type="project" value="UniProtKB-UniRule"/>
</dbReference>
<dbReference type="GO" id="GO:0003677">
    <property type="term" value="F:DNA binding"/>
    <property type="evidence" value="ECO:0007669"/>
    <property type="project" value="UniProtKB-KW"/>
</dbReference>
<evidence type="ECO:0000313" key="13">
    <source>
        <dbReference type="Proteomes" id="UP000092627"/>
    </source>
</evidence>
<dbReference type="InterPro" id="IPR038718">
    <property type="entry name" value="SNF2-like_sf"/>
</dbReference>
<organism evidence="12 13">
    <name type="scientific">Marinomonas aquimarina</name>
    <dbReference type="NCBI Taxonomy" id="295068"/>
    <lineage>
        <taxon>Bacteria</taxon>
        <taxon>Pseudomonadati</taxon>
        <taxon>Pseudomonadota</taxon>
        <taxon>Gammaproteobacteria</taxon>
        <taxon>Oceanospirillales</taxon>
        <taxon>Oceanospirillaceae</taxon>
        <taxon>Marinomonas</taxon>
    </lineage>
</organism>
<comment type="similarity">
    <text evidence="9">Belongs to the SNF2/RAD54 helicase family. RapA subfamily.</text>
</comment>
<keyword evidence="6 9" id="KW-0238">DNA-binding</keyword>
<gene>
    <name evidence="9 12" type="primary">rapA</name>
    <name evidence="12" type="ORF">MAQ5080_00482</name>
</gene>
<feature type="domain" description="Helicase ATP-binding" evidence="10">
    <location>
        <begin position="155"/>
        <end position="325"/>
    </location>
</feature>
<name>A0A1A8T4A1_9GAMM</name>
<comment type="function">
    <text evidence="9">Transcription regulator that activates transcription by stimulating RNA polymerase (RNAP) recycling in case of stress conditions such as supercoiled DNA or high salt concentrations. Probably acts by releasing the RNAP, when it is trapped or immobilized on tightly supercoiled DNA. Does not activate transcription on linear DNA. Probably not involved in DNA repair.</text>
</comment>
<dbReference type="PANTHER" id="PTHR45766">
    <property type="entry name" value="DNA ANNEALING HELICASE AND ENDONUCLEASE ZRANB3 FAMILY MEMBER"/>
    <property type="match status" value="1"/>
</dbReference>
<keyword evidence="4 9" id="KW-0067">ATP-binding</keyword>
<dbReference type="GO" id="GO:0005524">
    <property type="term" value="F:ATP binding"/>
    <property type="evidence" value="ECO:0007669"/>
    <property type="project" value="UniProtKB-UniRule"/>
</dbReference>
<comment type="subunit">
    <text evidence="9">Interacts with the RNAP. Has a higher affinity for the core RNAP than for the holoenzyme. Its ATPase activity is stimulated by binding to RNAP.</text>
</comment>
<evidence type="ECO:0000256" key="8">
    <source>
        <dbReference type="ARBA" id="ARBA00023163"/>
    </source>
</evidence>
<dbReference type="Gene3D" id="3.40.50.300">
    <property type="entry name" value="P-loop containing nucleotide triphosphate hydrolases"/>
    <property type="match status" value="1"/>
</dbReference>
<evidence type="ECO:0000256" key="5">
    <source>
        <dbReference type="ARBA" id="ARBA00023015"/>
    </source>
</evidence>
<dbReference type="InterPro" id="IPR022737">
    <property type="entry name" value="RapA_C"/>
</dbReference>
<dbReference type="PANTHER" id="PTHR45766:SF6">
    <property type="entry name" value="SWI_SNF-RELATED MATRIX-ASSOCIATED ACTIN-DEPENDENT REGULATOR OF CHROMATIN SUBFAMILY A-LIKE PROTEIN 1"/>
    <property type="match status" value="1"/>
</dbReference>